<protein>
    <submittedName>
        <fullName evidence="2">Uncharacterized protein</fullName>
    </submittedName>
</protein>
<organism evidence="2">
    <name type="scientific">Anguilla anguilla</name>
    <name type="common">European freshwater eel</name>
    <name type="synonym">Muraena anguilla</name>
    <dbReference type="NCBI Taxonomy" id="7936"/>
    <lineage>
        <taxon>Eukaryota</taxon>
        <taxon>Metazoa</taxon>
        <taxon>Chordata</taxon>
        <taxon>Craniata</taxon>
        <taxon>Vertebrata</taxon>
        <taxon>Euteleostomi</taxon>
        <taxon>Actinopterygii</taxon>
        <taxon>Neopterygii</taxon>
        <taxon>Teleostei</taxon>
        <taxon>Anguilliformes</taxon>
        <taxon>Anguillidae</taxon>
        <taxon>Anguilla</taxon>
    </lineage>
</organism>
<feature type="chain" id="PRO_5002433203" evidence="1">
    <location>
        <begin position="26"/>
        <end position="54"/>
    </location>
</feature>
<dbReference type="EMBL" id="GBXM01043138">
    <property type="protein sequence ID" value="JAH65439.1"/>
    <property type="molecule type" value="Transcribed_RNA"/>
</dbReference>
<evidence type="ECO:0000256" key="1">
    <source>
        <dbReference type="SAM" id="SignalP"/>
    </source>
</evidence>
<reference evidence="2" key="2">
    <citation type="journal article" date="2015" name="Fish Shellfish Immunol.">
        <title>Early steps in the European eel (Anguilla anguilla)-Vibrio vulnificus interaction in the gills: Role of the RtxA13 toxin.</title>
        <authorList>
            <person name="Callol A."/>
            <person name="Pajuelo D."/>
            <person name="Ebbesson L."/>
            <person name="Teles M."/>
            <person name="MacKenzie S."/>
            <person name="Amaro C."/>
        </authorList>
    </citation>
    <scope>NUCLEOTIDE SEQUENCE</scope>
</reference>
<proteinExistence type="predicted"/>
<accession>A0A0E9UHU9</accession>
<evidence type="ECO:0000313" key="2">
    <source>
        <dbReference type="EMBL" id="JAH65439.1"/>
    </source>
</evidence>
<keyword evidence="1" id="KW-0732">Signal</keyword>
<reference evidence="2" key="1">
    <citation type="submission" date="2014-11" db="EMBL/GenBank/DDBJ databases">
        <authorList>
            <person name="Amaro Gonzalez C."/>
        </authorList>
    </citation>
    <scope>NUCLEOTIDE SEQUENCE</scope>
</reference>
<feature type="signal peptide" evidence="1">
    <location>
        <begin position="1"/>
        <end position="25"/>
    </location>
</feature>
<name>A0A0E9UHU9_ANGAN</name>
<sequence>MFFRAVRLMLFTFAVLAPNLQKTAALHLHCALSATAFISPEGESLLRSSLLISV</sequence>
<dbReference type="AlphaFoldDB" id="A0A0E9UHU9"/>